<accession>A0AAX2AC65</accession>
<dbReference type="EMBL" id="PDKM01000002">
    <property type="protein sequence ID" value="RXK10331.1"/>
    <property type="molecule type" value="Genomic_DNA"/>
</dbReference>
<dbReference type="EMBL" id="CP031217">
    <property type="protein sequence ID" value="AXH12751.1"/>
    <property type="molecule type" value="Genomic_DNA"/>
</dbReference>
<sequence length="97" mass="11553">MELLLFVLIVALFAFLFFFFADKTKNKEYRSSALKKEELIQKYEDEMLEIIEKYKNDSSLLTTKKIEYLKKASNQLHNNIFFTEKEAKALIQRLASF</sequence>
<dbReference type="KEGG" id="hbv:ABIV_1761"/>
<evidence type="ECO:0000313" key="2">
    <source>
        <dbReference type="EMBL" id="AXH12751.1"/>
    </source>
</evidence>
<name>A0AAX2AC65_9BACT</name>
<gene>
    <name evidence="2" type="ORF">ABIV_1761</name>
    <name evidence="3" type="ORF">CRV05_03385</name>
</gene>
<evidence type="ECO:0000313" key="5">
    <source>
        <dbReference type="Proteomes" id="UP000289193"/>
    </source>
</evidence>
<feature type="coiled-coil region" evidence="1">
    <location>
        <begin position="26"/>
        <end position="53"/>
    </location>
</feature>
<evidence type="ECO:0000313" key="3">
    <source>
        <dbReference type="EMBL" id="RXK10331.1"/>
    </source>
</evidence>
<keyword evidence="1" id="KW-0175">Coiled coil</keyword>
<protein>
    <submittedName>
        <fullName evidence="3">Uncharacterized protein</fullName>
    </submittedName>
</protein>
<dbReference type="AlphaFoldDB" id="A0AAX2AC65"/>
<dbReference type="RefSeq" id="WP_114839570.1">
    <property type="nucleotide sequence ID" value="NZ_CP031217.1"/>
</dbReference>
<dbReference type="Proteomes" id="UP000253850">
    <property type="component" value="Chromosome"/>
</dbReference>
<organism evidence="3 5">
    <name type="scientific">Halarcobacter bivalviorum</name>
    <dbReference type="NCBI Taxonomy" id="663364"/>
    <lineage>
        <taxon>Bacteria</taxon>
        <taxon>Pseudomonadati</taxon>
        <taxon>Campylobacterota</taxon>
        <taxon>Epsilonproteobacteria</taxon>
        <taxon>Campylobacterales</taxon>
        <taxon>Arcobacteraceae</taxon>
        <taxon>Halarcobacter</taxon>
    </lineage>
</organism>
<evidence type="ECO:0000256" key="1">
    <source>
        <dbReference type="SAM" id="Coils"/>
    </source>
</evidence>
<keyword evidence="5" id="KW-1185">Reference proteome</keyword>
<evidence type="ECO:0000313" key="4">
    <source>
        <dbReference type="Proteomes" id="UP000253850"/>
    </source>
</evidence>
<proteinExistence type="predicted"/>
<reference evidence="2 4" key="2">
    <citation type="submission" date="2018-07" db="EMBL/GenBank/DDBJ databases">
        <title>Complete genome of the Arcobacter bivalviorum type strain LMG 26154.</title>
        <authorList>
            <person name="Miller W.G."/>
            <person name="Yee E."/>
            <person name="Bono J.L."/>
        </authorList>
    </citation>
    <scope>NUCLEOTIDE SEQUENCE [LARGE SCALE GENOMIC DNA]</scope>
    <source>
        <strain evidence="2 4">LMG 26154</strain>
    </source>
</reference>
<reference evidence="3 5" key="1">
    <citation type="submission" date="2017-10" db="EMBL/GenBank/DDBJ databases">
        <title>Genomics of the genus Arcobacter.</title>
        <authorList>
            <person name="Perez-Cataluna A."/>
            <person name="Figueras M.J."/>
        </authorList>
    </citation>
    <scope>NUCLEOTIDE SEQUENCE [LARGE SCALE GENOMIC DNA]</scope>
    <source>
        <strain evidence="3 5">CECT 7835</strain>
    </source>
</reference>
<dbReference type="Proteomes" id="UP000289193">
    <property type="component" value="Unassembled WGS sequence"/>
</dbReference>